<dbReference type="PANTHER" id="PTHR24126">
    <property type="entry name" value="ANKYRIN REPEAT, PH AND SEC7 DOMAIN CONTAINING PROTEIN SECG-RELATED"/>
    <property type="match status" value="1"/>
</dbReference>
<feature type="compositionally biased region" description="Polar residues" evidence="5">
    <location>
        <begin position="512"/>
        <end position="535"/>
    </location>
</feature>
<dbReference type="GO" id="GO:0006357">
    <property type="term" value="P:regulation of transcription by RNA polymerase II"/>
    <property type="evidence" value="ECO:0007669"/>
    <property type="project" value="TreeGrafter"/>
</dbReference>
<feature type="repeat" description="ANK" evidence="4">
    <location>
        <begin position="236"/>
        <end position="258"/>
    </location>
</feature>
<dbReference type="Gene3D" id="1.25.40.20">
    <property type="entry name" value="Ankyrin repeat-containing domain"/>
    <property type="match status" value="3"/>
</dbReference>
<dbReference type="Pfam" id="PF03357">
    <property type="entry name" value="Snf7"/>
    <property type="match status" value="1"/>
</dbReference>
<dbReference type="PROSITE" id="PS50105">
    <property type="entry name" value="SAM_DOMAIN"/>
    <property type="match status" value="1"/>
</dbReference>
<feature type="compositionally biased region" description="Low complexity" evidence="5">
    <location>
        <begin position="373"/>
        <end position="402"/>
    </location>
</feature>
<dbReference type="SUPFAM" id="SSF47769">
    <property type="entry name" value="SAM/Pointed domain"/>
    <property type="match status" value="1"/>
</dbReference>
<keyword evidence="3 4" id="KW-0040">ANK repeat</keyword>
<dbReference type="InterPro" id="IPR002110">
    <property type="entry name" value="Ankyrin_rpt"/>
</dbReference>
<evidence type="ECO:0000313" key="8">
    <source>
        <dbReference type="Proteomes" id="UP001174909"/>
    </source>
</evidence>
<dbReference type="Pfam" id="PF12796">
    <property type="entry name" value="Ank_2"/>
    <property type="match status" value="2"/>
</dbReference>
<feature type="repeat" description="ANK" evidence="4">
    <location>
        <begin position="74"/>
        <end position="106"/>
    </location>
</feature>
<evidence type="ECO:0000256" key="5">
    <source>
        <dbReference type="SAM" id="MobiDB-lite"/>
    </source>
</evidence>
<keyword evidence="2" id="KW-0677">Repeat</keyword>
<feature type="repeat" description="ANK" evidence="4">
    <location>
        <begin position="108"/>
        <end position="140"/>
    </location>
</feature>
<dbReference type="Proteomes" id="UP001174909">
    <property type="component" value="Unassembled WGS sequence"/>
</dbReference>
<feature type="compositionally biased region" description="Pro residues" evidence="5">
    <location>
        <begin position="410"/>
        <end position="420"/>
    </location>
</feature>
<sequence length="995" mass="106405">MAEACDEEGSTPIMYAAANGRENVLYLLVQNQVDVDAQNLYGWTALMQASCYGHLTCAMLLVQYKADVLLCNSWGASALVGAAQGGFDTVVQFLLDKGARVNEAEEVTSLTSLMAAAQCGHVDIVAKLIKAGSNVNAVCKTTGWSALMLAAINNQKEVVTLLLQHGANKDHQDVSKRTAVQLAAVLGHREAALALDDKIDTVSDADFFEAVKTGQAELISTMLRDSPALANAKTKDGVTPLMRAANKGHVKVCETLLSAVAQSMPKTLSMGGLHSCKPLTKVFDWARASIRMTGVSMKEGMRRYEVAKLLGNHGAAVNLRGKSGSTAFDIANMLGDIEMIRIVANISVERIRKTSAPPPSTTPGSDVPSLQVSTTPPNNSSATPTTSTPTPESPTTPGGAPPQKKHSVPLGPPRFKPPLTPTSNKQPLDTSELIRKLKMAYADPVSPLLFPPLALVSVVFLLFVSLQKAMVSSSAQDSPGALPRFPGSRLRSNQKSRPGRIPSLSSLNSSSDTYCSVSPGTSNSSAHLDSSSQSRGDCPLTPEPPRSASYLTPDRPSVGLGGRGGAATARFLSRSNPPPTQRVSGGKRSGGGRGGGRGGISIPPLRITANRHSLISLEAADTTKIAGQAPLLRGGTGREDLPLFLQKFEPSSSRVPPVISVAGGRSKDIVPQSWRVPGGQRSLEAEKLKLQEAPITRRRSFTVPAKVPPKSRPALQIALEQSLLGEYYYVFAEQELDLCSFLTLSESDLIDLHITNTNDRQRLLSLIQRLRNRNRTDPSSEQNRASSNGAASNTLFTLKFSTKQMERAAKKCEKDQRAQQAKVKKALAQGNIEGARIYAENAIRKKNEGLNYLRMAARVDAVTNRVQTAVMTKELTKMMGGVVNGLDKVVQSMDLEKISGTMSKFEGLFQDLDVHTEVMDSTMSAATTLNTPEDQVTGLMKQVAEENGLEVMDQLSANPVATRDPTAASAVGSSTLTMAEEEQLSRRLAALRQPN</sequence>
<dbReference type="InterPro" id="IPR036770">
    <property type="entry name" value="Ankyrin_rpt-contain_sf"/>
</dbReference>
<feature type="compositionally biased region" description="Gly residues" evidence="5">
    <location>
        <begin position="587"/>
        <end position="599"/>
    </location>
</feature>
<gene>
    <name evidence="7" type="ORF">GBAR_LOCUS21657</name>
</gene>
<dbReference type="PROSITE" id="PS50297">
    <property type="entry name" value="ANK_REP_REGION"/>
    <property type="match status" value="4"/>
</dbReference>
<feature type="region of interest" description="Disordered" evidence="5">
    <location>
        <begin position="472"/>
        <end position="605"/>
    </location>
</feature>
<evidence type="ECO:0000256" key="2">
    <source>
        <dbReference type="ARBA" id="ARBA00022737"/>
    </source>
</evidence>
<dbReference type="GO" id="GO:0061629">
    <property type="term" value="F:RNA polymerase II-specific DNA-binding transcription factor binding"/>
    <property type="evidence" value="ECO:0007669"/>
    <property type="project" value="TreeGrafter"/>
</dbReference>
<evidence type="ECO:0000259" key="6">
    <source>
        <dbReference type="PROSITE" id="PS50105"/>
    </source>
</evidence>
<evidence type="ECO:0000313" key="7">
    <source>
        <dbReference type="EMBL" id="CAI8038867.1"/>
    </source>
</evidence>
<dbReference type="SMART" id="SM00248">
    <property type="entry name" value="ANK"/>
    <property type="match status" value="8"/>
</dbReference>
<dbReference type="PRINTS" id="PR01415">
    <property type="entry name" value="ANKYRIN"/>
</dbReference>
<evidence type="ECO:0000256" key="1">
    <source>
        <dbReference type="ARBA" id="ARBA00006190"/>
    </source>
</evidence>
<accession>A0AA35T0H0</accession>
<dbReference type="Gene3D" id="6.10.140.1230">
    <property type="match status" value="1"/>
</dbReference>
<dbReference type="PROSITE" id="PS50088">
    <property type="entry name" value="ANK_REPEAT"/>
    <property type="match status" value="5"/>
</dbReference>
<comment type="caution">
    <text evidence="7">The sequence shown here is derived from an EMBL/GenBank/DDBJ whole genome shotgun (WGS) entry which is preliminary data.</text>
</comment>
<evidence type="ECO:0000256" key="4">
    <source>
        <dbReference type="PROSITE-ProRule" id="PRU00023"/>
    </source>
</evidence>
<feature type="repeat" description="ANK" evidence="4">
    <location>
        <begin position="8"/>
        <end position="40"/>
    </location>
</feature>
<name>A0AA35T0H0_GEOBA</name>
<dbReference type="SMART" id="SM00454">
    <property type="entry name" value="SAM"/>
    <property type="match status" value="1"/>
</dbReference>
<dbReference type="GO" id="GO:0007034">
    <property type="term" value="P:vacuolar transport"/>
    <property type="evidence" value="ECO:0007669"/>
    <property type="project" value="InterPro"/>
</dbReference>
<dbReference type="InterPro" id="IPR013761">
    <property type="entry name" value="SAM/pointed_sf"/>
</dbReference>
<comment type="similarity">
    <text evidence="1">Belongs to the SNF7 family.</text>
</comment>
<evidence type="ECO:0000256" key="3">
    <source>
        <dbReference type="ARBA" id="ARBA00023043"/>
    </source>
</evidence>
<feature type="domain" description="SAM" evidence="6">
    <location>
        <begin position="719"/>
        <end position="773"/>
    </location>
</feature>
<keyword evidence="8" id="KW-1185">Reference proteome</keyword>
<dbReference type="InterPro" id="IPR005024">
    <property type="entry name" value="Snf7_fam"/>
</dbReference>
<dbReference type="Pfam" id="PF00536">
    <property type="entry name" value="SAM_1"/>
    <property type="match status" value="1"/>
</dbReference>
<reference evidence="7" key="1">
    <citation type="submission" date="2023-03" db="EMBL/GenBank/DDBJ databases">
        <authorList>
            <person name="Steffen K."/>
            <person name="Cardenas P."/>
        </authorList>
    </citation>
    <scope>NUCLEOTIDE SEQUENCE</scope>
</reference>
<proteinExistence type="inferred from homology"/>
<dbReference type="EMBL" id="CASHTH010003016">
    <property type="protein sequence ID" value="CAI8038867.1"/>
    <property type="molecule type" value="Genomic_DNA"/>
</dbReference>
<dbReference type="InterPro" id="IPR001660">
    <property type="entry name" value="SAM"/>
</dbReference>
<organism evidence="7 8">
    <name type="scientific">Geodia barretti</name>
    <name type="common">Barrett's horny sponge</name>
    <dbReference type="NCBI Taxonomy" id="519541"/>
    <lineage>
        <taxon>Eukaryota</taxon>
        <taxon>Metazoa</taxon>
        <taxon>Porifera</taxon>
        <taxon>Demospongiae</taxon>
        <taxon>Heteroscleromorpha</taxon>
        <taxon>Tetractinellida</taxon>
        <taxon>Astrophorina</taxon>
        <taxon>Geodiidae</taxon>
        <taxon>Geodia</taxon>
    </lineage>
</organism>
<dbReference type="GO" id="GO:0005634">
    <property type="term" value="C:nucleus"/>
    <property type="evidence" value="ECO:0007669"/>
    <property type="project" value="TreeGrafter"/>
</dbReference>
<dbReference type="Pfam" id="PF00023">
    <property type="entry name" value="Ank"/>
    <property type="match status" value="1"/>
</dbReference>
<dbReference type="AlphaFoldDB" id="A0AA35T0H0"/>
<feature type="region of interest" description="Disordered" evidence="5">
    <location>
        <begin position="353"/>
        <end position="427"/>
    </location>
</feature>
<feature type="repeat" description="ANK" evidence="4">
    <location>
        <begin position="142"/>
        <end position="174"/>
    </location>
</feature>
<dbReference type="SUPFAM" id="SSF48403">
    <property type="entry name" value="Ankyrin repeat"/>
    <property type="match status" value="1"/>
</dbReference>
<protein>
    <submittedName>
        <fullName evidence="7">Charged multivesicular body protein 1a</fullName>
    </submittedName>
</protein>
<dbReference type="Gene3D" id="1.10.150.50">
    <property type="entry name" value="Transcription Factor, Ets-1"/>
    <property type="match status" value="1"/>
</dbReference>